<evidence type="ECO:0000259" key="7">
    <source>
        <dbReference type="Pfam" id="PF01935"/>
    </source>
</evidence>
<dbReference type="GO" id="GO:0003677">
    <property type="term" value="F:DNA binding"/>
    <property type="evidence" value="ECO:0007669"/>
    <property type="project" value="UniProtKB-KW"/>
</dbReference>
<evidence type="ECO:0000256" key="6">
    <source>
        <dbReference type="ARBA" id="ARBA00023235"/>
    </source>
</evidence>
<dbReference type="SUPFAM" id="SSF52540">
    <property type="entry name" value="P-loop containing nucleoside triphosphate hydrolases"/>
    <property type="match status" value="1"/>
</dbReference>
<evidence type="ECO:0000256" key="1">
    <source>
        <dbReference type="ARBA" id="ARBA00022741"/>
    </source>
</evidence>
<evidence type="ECO:0000256" key="3">
    <source>
        <dbReference type="ARBA" id="ARBA00022806"/>
    </source>
</evidence>
<dbReference type="GO" id="GO:0004386">
    <property type="term" value="F:helicase activity"/>
    <property type="evidence" value="ECO:0007669"/>
    <property type="project" value="UniProtKB-KW"/>
</dbReference>
<evidence type="ECO:0000313" key="9">
    <source>
        <dbReference type="EMBL" id="GAE02337.1"/>
    </source>
</evidence>
<dbReference type="AlphaFoldDB" id="A0A0S6U351"/>
<dbReference type="PANTHER" id="PTHR42957">
    <property type="entry name" value="HELICASE MJ1565-RELATED"/>
    <property type="match status" value="1"/>
</dbReference>
<dbReference type="InterPro" id="IPR033186">
    <property type="entry name" value="HerA_C"/>
</dbReference>
<dbReference type="RefSeq" id="WP_030035118.1">
    <property type="nucleotide sequence ID" value="NZ_DF384213.1"/>
</dbReference>
<keyword evidence="3" id="KW-0347">Helicase</keyword>
<dbReference type="InterPro" id="IPR008571">
    <property type="entry name" value="HerA-like"/>
</dbReference>
<sequence>MINRIQIEEVEKKDKTIEIMIAELNVLGGLDKDETFIRGIDSLPTLNCEVYLIDGEKMNKLLGIENEESDKEKEHKNFRVGIRPIKGAGDVYLNLDKLLGRHVAILGTTGSGKSCTVASIVQSMLKQYPYPRLLFFDIHNEYPSAFEGEWKNKTKCIPWNDFSLPYWFLDLQEFIAIYHGGNAGSNQGPKLKEWIIELKKNEVAKYASEESKLYNRISVDSPIYFDIEDLIKKIDEEISKANKSDKNTFEKMKLKIEDINNDNRYNFLKKDKENKKDLAQYFIELLGLCEEENKYLNILDLSGIPSEIRTVCIGVLERLCFDYSYWDIDPENLPLSLVLEEAHNYIPDEDGADFNLCKKRIEKIAKEGRKYGIGLIVVSQRPSNVSTTVLSQCGTFIALRLTNDIDQNKIKKLLPDVLGEQANVLPSLKDGEALVSGDAIKLPGKVYFFKPNPEPKSNDVRYHHSWSIGIPSKYDVNSIILDWKERERKYQKVVKDEN</sequence>
<dbReference type="PANTHER" id="PTHR42957:SF1">
    <property type="entry name" value="HELICASE MJ1565-RELATED"/>
    <property type="match status" value="1"/>
</dbReference>
<organism evidence="9">
    <name type="scientific">Clostridium botulinum B str. Osaka05</name>
    <dbReference type="NCBI Taxonomy" id="1407017"/>
    <lineage>
        <taxon>Bacteria</taxon>
        <taxon>Bacillati</taxon>
        <taxon>Bacillota</taxon>
        <taxon>Clostridia</taxon>
        <taxon>Eubacteriales</taxon>
        <taxon>Clostridiaceae</taxon>
        <taxon>Clostridium</taxon>
    </lineage>
</organism>
<evidence type="ECO:0000256" key="5">
    <source>
        <dbReference type="ARBA" id="ARBA00023125"/>
    </source>
</evidence>
<keyword evidence="1" id="KW-0547">Nucleotide-binding</keyword>
<dbReference type="InterPro" id="IPR002789">
    <property type="entry name" value="HerA_central"/>
</dbReference>
<dbReference type="EMBL" id="DF384213">
    <property type="protein sequence ID" value="GAE02337.1"/>
    <property type="molecule type" value="Genomic_DNA"/>
</dbReference>
<dbReference type="Proteomes" id="UP000054164">
    <property type="component" value="Unassembled WGS sequence"/>
</dbReference>
<feature type="domain" description="Helicase HerA-like C-terminal" evidence="8">
    <location>
        <begin position="329"/>
        <end position="436"/>
    </location>
</feature>
<keyword evidence="5" id="KW-0238">DNA-binding</keyword>
<evidence type="ECO:0000259" key="8">
    <source>
        <dbReference type="Pfam" id="PF05872"/>
    </source>
</evidence>
<evidence type="ECO:0000256" key="2">
    <source>
        <dbReference type="ARBA" id="ARBA00022801"/>
    </source>
</evidence>
<dbReference type="Gene3D" id="3.40.50.300">
    <property type="entry name" value="P-loop containing nucleotide triphosphate hydrolases"/>
    <property type="match status" value="2"/>
</dbReference>
<keyword evidence="4" id="KW-0067">ATP-binding</keyword>
<keyword evidence="6" id="KW-0413">Isomerase</keyword>
<name>A0A0S6U351_CLOBO</name>
<evidence type="ECO:0000256" key="4">
    <source>
        <dbReference type="ARBA" id="ARBA00022840"/>
    </source>
</evidence>
<dbReference type="Pfam" id="PF05872">
    <property type="entry name" value="HerA_C"/>
    <property type="match status" value="1"/>
</dbReference>
<gene>
    <name evidence="9" type="ORF">CBO05C_2027</name>
</gene>
<dbReference type="GO" id="GO:0016787">
    <property type="term" value="F:hydrolase activity"/>
    <property type="evidence" value="ECO:0007669"/>
    <property type="project" value="UniProtKB-KW"/>
</dbReference>
<protein>
    <recommendedName>
        <fullName evidence="10">Helicase HerA central domain-containing protein</fullName>
    </recommendedName>
</protein>
<feature type="domain" description="Helicase HerA central" evidence="7">
    <location>
        <begin position="90"/>
        <end position="317"/>
    </location>
</feature>
<dbReference type="Pfam" id="PF01935">
    <property type="entry name" value="DUF87"/>
    <property type="match status" value="1"/>
</dbReference>
<dbReference type="GO" id="GO:0005524">
    <property type="term" value="F:ATP binding"/>
    <property type="evidence" value="ECO:0007669"/>
    <property type="project" value="UniProtKB-KW"/>
</dbReference>
<dbReference type="HOGENOM" id="CLU_023842_1_0_9"/>
<reference evidence="9" key="1">
    <citation type="submission" date="2013-10" db="EMBL/GenBank/DDBJ databases">
        <title>Draft genome sequence of Clostridium botulinum type B strain Osaka05.</title>
        <authorList>
            <person name="Sakaguchi Y."/>
            <person name="Hosomi K."/>
            <person name="Uchiyama J."/>
            <person name="Ogura Y."/>
            <person name="Sakaguchi M."/>
            <person name="Kohda T."/>
            <person name="Mukamoto M."/>
            <person name="Misawa N."/>
            <person name="Matsuzaki S."/>
            <person name="Hayashi T."/>
            <person name="Kozaki S."/>
        </authorList>
    </citation>
    <scope>NUCLEOTIDE SEQUENCE</scope>
    <source>
        <strain evidence="9">Osaka05</strain>
    </source>
</reference>
<evidence type="ECO:0008006" key="10">
    <source>
        <dbReference type="Google" id="ProtNLM"/>
    </source>
</evidence>
<proteinExistence type="predicted"/>
<accession>A0A0S6U351</accession>
<dbReference type="InterPro" id="IPR027417">
    <property type="entry name" value="P-loop_NTPase"/>
</dbReference>
<keyword evidence="2" id="KW-0378">Hydrolase</keyword>